<dbReference type="InterPro" id="IPR043171">
    <property type="entry name" value="Ap4A_phos1/2-like"/>
</dbReference>
<protein>
    <submittedName>
        <fullName evidence="4">Phosphorylase</fullName>
    </submittedName>
</protein>
<dbReference type="InterPro" id="IPR019200">
    <property type="entry name" value="ATP_adenylylTrfase_C"/>
</dbReference>
<dbReference type="SUPFAM" id="SSF54197">
    <property type="entry name" value="HIT-like"/>
    <property type="match status" value="1"/>
</dbReference>
<name>A0A7C1JCZ4_9CHLR</name>
<dbReference type="EMBL" id="DSMG01000182">
    <property type="protein sequence ID" value="HDX33263.1"/>
    <property type="molecule type" value="Genomic_DNA"/>
</dbReference>
<dbReference type="Pfam" id="PF19327">
    <property type="entry name" value="Ap4A_phos_N"/>
    <property type="match status" value="1"/>
</dbReference>
<dbReference type="PIRSF" id="PIRSF000846">
    <property type="entry name" value="ATP_adenylyltr"/>
    <property type="match status" value="1"/>
</dbReference>
<organism evidence="4">
    <name type="scientific">Caldilinea aerophila</name>
    <dbReference type="NCBI Taxonomy" id="133453"/>
    <lineage>
        <taxon>Bacteria</taxon>
        <taxon>Bacillati</taxon>
        <taxon>Chloroflexota</taxon>
        <taxon>Caldilineae</taxon>
        <taxon>Caldilineales</taxon>
        <taxon>Caldilineaceae</taxon>
        <taxon>Caldilinea</taxon>
    </lineage>
</organism>
<dbReference type="GO" id="GO:0009117">
    <property type="term" value="P:nucleotide metabolic process"/>
    <property type="evidence" value="ECO:0007669"/>
    <property type="project" value="InterPro"/>
</dbReference>
<evidence type="ECO:0000259" key="2">
    <source>
        <dbReference type="Pfam" id="PF09830"/>
    </source>
</evidence>
<sequence length="313" mass="34384">MISQAQSMPGNELWSRVRATAMNAATCGALQPIQTVVRYVEQAGIRFVVRMLEGAAGRAAAQQRLARATIERPASENPFLPYEPALFVTDLSPTHVCLLNKYPVVNHHLLIVTRVFEEQEALLTQADFEALWLCMRAVDGLAFYNSGRIAGASQRHKHLQLAPFPLDPAGVDVPIEVALGTPQRLGEVVESPHLPFRHALVWIDGQPGDPDRMAELYGAMLHFISVWEGDNARPKPYNWLATQRWMLAVPRTRESIEGVSINALGFAGSFLVKDEAQLEWLGTVGPLRALQAVSNCEASNFGAAPPAADAYDR</sequence>
<reference evidence="4" key="1">
    <citation type="journal article" date="2020" name="mSystems">
        <title>Genome- and Community-Level Interaction Insights into Carbon Utilization and Element Cycling Functions of Hydrothermarchaeota in Hydrothermal Sediment.</title>
        <authorList>
            <person name="Zhou Z."/>
            <person name="Liu Y."/>
            <person name="Xu W."/>
            <person name="Pan J."/>
            <person name="Luo Z.H."/>
            <person name="Li M."/>
        </authorList>
    </citation>
    <scope>NUCLEOTIDE SEQUENCE [LARGE SCALE GENOMIC DNA]</scope>
    <source>
        <strain evidence="4">SpSt-289</strain>
    </source>
</reference>
<comment type="caution">
    <text evidence="4">The sequence shown here is derived from an EMBL/GenBank/DDBJ whole genome shotgun (WGS) entry which is preliminary data.</text>
</comment>
<dbReference type="GO" id="GO:0003877">
    <property type="term" value="F:ATP:ADP adenylyltransferase activity"/>
    <property type="evidence" value="ECO:0007669"/>
    <property type="project" value="InterPro"/>
</dbReference>
<dbReference type="PANTHER" id="PTHR38420:SF1">
    <property type="entry name" value="PUTATIVE (AFU_ORTHOLOGUE AFUA_5G14690)-RELATED"/>
    <property type="match status" value="1"/>
</dbReference>
<evidence type="ECO:0000256" key="1">
    <source>
        <dbReference type="PIRSR" id="PIRSR000846-1"/>
    </source>
</evidence>
<dbReference type="InterPro" id="IPR045759">
    <property type="entry name" value="Ap4A_phos1/2_N"/>
</dbReference>
<gene>
    <name evidence="4" type="ORF">ENQ20_17505</name>
</gene>
<dbReference type="Pfam" id="PF09830">
    <property type="entry name" value="ATP_transf"/>
    <property type="match status" value="1"/>
</dbReference>
<accession>A0A7C1JCZ4</accession>
<dbReference type="Gene3D" id="3.30.428.70">
    <property type="match status" value="1"/>
</dbReference>
<dbReference type="GO" id="GO:0005524">
    <property type="term" value="F:ATP binding"/>
    <property type="evidence" value="ECO:0007669"/>
    <property type="project" value="InterPro"/>
</dbReference>
<feature type="domain" description="Ap4A phosphorylase 1/2 N-terminal" evidence="3">
    <location>
        <begin position="6"/>
        <end position="179"/>
    </location>
</feature>
<dbReference type="AlphaFoldDB" id="A0A7C1JCZ4"/>
<evidence type="ECO:0000259" key="3">
    <source>
        <dbReference type="Pfam" id="PF19327"/>
    </source>
</evidence>
<feature type="active site" description="Nucleophile" evidence="1">
    <location>
        <position position="158"/>
    </location>
</feature>
<proteinExistence type="predicted"/>
<dbReference type="InterPro" id="IPR036265">
    <property type="entry name" value="HIT-like_sf"/>
</dbReference>
<dbReference type="InterPro" id="IPR009163">
    <property type="entry name" value="Ap4A_phos1/2"/>
</dbReference>
<feature type="domain" description="ATP adenylyltransferase C-terminal" evidence="2">
    <location>
        <begin position="192"/>
        <end position="294"/>
    </location>
</feature>
<dbReference type="PANTHER" id="PTHR38420">
    <property type="entry name" value="AP-4-A PHOSPHORYLASE II"/>
    <property type="match status" value="1"/>
</dbReference>
<evidence type="ECO:0000313" key="4">
    <source>
        <dbReference type="EMBL" id="HDX33263.1"/>
    </source>
</evidence>